<dbReference type="InterPro" id="IPR001452">
    <property type="entry name" value="SH3_domain"/>
</dbReference>
<evidence type="ECO:0000259" key="7">
    <source>
        <dbReference type="PROSITE" id="PS50002"/>
    </source>
</evidence>
<evidence type="ECO:0000256" key="4">
    <source>
        <dbReference type="ARBA" id="ARBA00023136"/>
    </source>
</evidence>
<keyword evidence="10" id="KW-1185">Reference proteome</keyword>
<feature type="domain" description="SH3" evidence="7">
    <location>
        <begin position="307"/>
        <end position="366"/>
    </location>
</feature>
<dbReference type="Proteomes" id="UP000596742">
    <property type="component" value="Unassembled WGS sequence"/>
</dbReference>
<evidence type="ECO:0000256" key="2">
    <source>
        <dbReference type="ARBA" id="ARBA00022443"/>
    </source>
</evidence>
<dbReference type="InterPro" id="IPR036028">
    <property type="entry name" value="SH3-like_dom_sf"/>
</dbReference>
<evidence type="ECO:0000256" key="3">
    <source>
        <dbReference type="ARBA" id="ARBA00023054"/>
    </source>
</evidence>
<keyword evidence="2 5" id="KW-0728">SH3 domain</keyword>
<proteinExistence type="predicted"/>
<dbReference type="InterPro" id="IPR001849">
    <property type="entry name" value="PH_domain"/>
</dbReference>
<feature type="region of interest" description="Disordered" evidence="6">
    <location>
        <begin position="272"/>
        <end position="292"/>
    </location>
</feature>
<dbReference type="PANTHER" id="PTHR14167">
    <property type="entry name" value="SH3 DOMAIN-CONTAINING"/>
    <property type="match status" value="1"/>
</dbReference>
<organism evidence="9 10">
    <name type="scientific">Mytilus galloprovincialis</name>
    <name type="common">Mediterranean mussel</name>
    <dbReference type="NCBI Taxonomy" id="29158"/>
    <lineage>
        <taxon>Eukaryota</taxon>
        <taxon>Metazoa</taxon>
        <taxon>Spiralia</taxon>
        <taxon>Lophotrochozoa</taxon>
        <taxon>Mollusca</taxon>
        <taxon>Bivalvia</taxon>
        <taxon>Autobranchia</taxon>
        <taxon>Pteriomorphia</taxon>
        <taxon>Mytilida</taxon>
        <taxon>Mytiloidea</taxon>
        <taxon>Mytilidae</taxon>
        <taxon>Mytilinae</taxon>
        <taxon>Mytilus</taxon>
    </lineage>
</organism>
<keyword evidence="4" id="KW-0472">Membrane</keyword>
<feature type="domain" description="SH3" evidence="7">
    <location>
        <begin position="455"/>
        <end position="514"/>
    </location>
</feature>
<name>A0A8B6C1J7_MYTGA</name>
<comment type="caution">
    <text evidence="9">The sequence shown here is derived from an EMBL/GenBank/DDBJ whole genome shotgun (WGS) entry which is preliminary data.</text>
</comment>
<protein>
    <submittedName>
        <fullName evidence="9">SH3-domain binding protein 2</fullName>
    </submittedName>
</protein>
<feature type="domain" description="PH" evidence="8">
    <location>
        <begin position="22"/>
        <end position="124"/>
    </location>
</feature>
<keyword evidence="3" id="KW-0175">Coiled coil</keyword>
<dbReference type="SUPFAM" id="SSF50729">
    <property type="entry name" value="PH domain-like"/>
    <property type="match status" value="1"/>
</dbReference>
<gene>
    <name evidence="9" type="ORF">MGAL_10B043214</name>
</gene>
<accession>A0A8B6C1J7</accession>
<dbReference type="Gene3D" id="2.30.29.30">
    <property type="entry name" value="Pleckstrin-homology domain (PH domain)/Phosphotyrosine-binding domain (PTB)"/>
    <property type="match status" value="1"/>
</dbReference>
<dbReference type="Pfam" id="PF00169">
    <property type="entry name" value="PH"/>
    <property type="match status" value="1"/>
</dbReference>
<dbReference type="EMBL" id="UYJE01001063">
    <property type="protein sequence ID" value="VDH98884.1"/>
    <property type="molecule type" value="Genomic_DNA"/>
</dbReference>
<dbReference type="SMART" id="SM00233">
    <property type="entry name" value="PH"/>
    <property type="match status" value="1"/>
</dbReference>
<dbReference type="Pfam" id="PF00018">
    <property type="entry name" value="SH3_1"/>
    <property type="match status" value="1"/>
</dbReference>
<sequence length="521" mass="59920">MNSKRRRPPFENVDCQSLIALGVNFFGWLRSRSWNIMNKWSKKFAVLYKGQVYIFKNENSTNHVKETSFSLYGFKSVQLPILEENEVLWVFKLVHADPAKSKCFATSSEIELQEWTDRLQEGINFANDTLSRQSYANWPDRTSSQLDIYDGVRRSQEGGRYMYEGLSEHNGQSLSQSYSQMNIDSSNMDSDVYEVVNRQSNASKGRPPMLPPRPKKENKTPNNYLELKNQPIESESSSEFEDDDGDDSSEGYCIYENTNDVHYYNVSSETSDFIGEGSSEDEEPVTKRNVRRKTQRRTLAKIELSQESRYSVISVKPYKAMTSDELDFPKEKKFEVVGQETKRWLIGEIGRKKGFFPAEYVKRIDLADNETLTQDLTVYSVIAIQSYKGKSYDEISFRKEDKFNVVGQESERWLVGEVNGNRGLFPAEYVKKCQIVSSKTLNKTKRRETKDSTRQSKYCVIATKSYSAKNLSQISFQKEDKFIVVGEKSSGWLIGEIHGKKGLFPSEYVKAVKHLGVHTSV</sequence>
<evidence type="ECO:0000313" key="10">
    <source>
        <dbReference type="Proteomes" id="UP000596742"/>
    </source>
</evidence>
<dbReference type="Gene3D" id="2.30.30.40">
    <property type="entry name" value="SH3 Domains"/>
    <property type="match status" value="3"/>
</dbReference>
<dbReference type="SUPFAM" id="SSF50044">
    <property type="entry name" value="SH3-domain"/>
    <property type="match status" value="3"/>
</dbReference>
<dbReference type="OrthoDB" id="207120at2759"/>
<feature type="compositionally biased region" description="Acidic residues" evidence="6">
    <location>
        <begin position="236"/>
        <end position="249"/>
    </location>
</feature>
<evidence type="ECO:0000313" key="9">
    <source>
        <dbReference type="EMBL" id="VDH98884.1"/>
    </source>
</evidence>
<dbReference type="InterPro" id="IPR011993">
    <property type="entry name" value="PH-like_dom_sf"/>
</dbReference>
<dbReference type="Pfam" id="PF07653">
    <property type="entry name" value="SH3_2"/>
    <property type="match status" value="2"/>
</dbReference>
<dbReference type="PROSITE" id="PS50002">
    <property type="entry name" value="SH3"/>
    <property type="match status" value="3"/>
</dbReference>
<evidence type="ECO:0000256" key="6">
    <source>
        <dbReference type="SAM" id="MobiDB-lite"/>
    </source>
</evidence>
<dbReference type="AlphaFoldDB" id="A0A8B6C1J7"/>
<feature type="domain" description="SH3" evidence="7">
    <location>
        <begin position="376"/>
        <end position="435"/>
    </location>
</feature>
<comment type="subcellular location">
    <subcellularLocation>
        <location evidence="1">Membrane</location>
        <topology evidence="1">Peripheral membrane protein</topology>
    </subcellularLocation>
</comment>
<reference evidence="9" key="1">
    <citation type="submission" date="2018-11" db="EMBL/GenBank/DDBJ databases">
        <authorList>
            <person name="Alioto T."/>
            <person name="Alioto T."/>
        </authorList>
    </citation>
    <scope>NUCLEOTIDE SEQUENCE</scope>
</reference>
<dbReference type="PRINTS" id="PR00499">
    <property type="entry name" value="P67PHOX"/>
</dbReference>
<evidence type="ECO:0000259" key="8">
    <source>
        <dbReference type="PROSITE" id="PS50003"/>
    </source>
</evidence>
<dbReference type="InterPro" id="IPR050384">
    <property type="entry name" value="Endophilin_SH3RF"/>
</dbReference>
<feature type="region of interest" description="Disordered" evidence="6">
    <location>
        <begin position="199"/>
        <end position="253"/>
    </location>
</feature>
<dbReference type="PANTHER" id="PTHR14167:SF81">
    <property type="entry name" value="ENDOPHILIN-A"/>
    <property type="match status" value="1"/>
</dbReference>
<dbReference type="SMART" id="SM00326">
    <property type="entry name" value="SH3"/>
    <property type="match status" value="3"/>
</dbReference>
<evidence type="ECO:0000256" key="1">
    <source>
        <dbReference type="ARBA" id="ARBA00004170"/>
    </source>
</evidence>
<evidence type="ECO:0000256" key="5">
    <source>
        <dbReference type="PROSITE-ProRule" id="PRU00192"/>
    </source>
</evidence>
<dbReference type="PROSITE" id="PS50003">
    <property type="entry name" value="PH_DOMAIN"/>
    <property type="match status" value="1"/>
</dbReference>